<dbReference type="InterPro" id="IPR051465">
    <property type="entry name" value="Cell_Envelope_Struct_Comp"/>
</dbReference>
<feature type="domain" description="Fibronectin type-III" evidence="3">
    <location>
        <begin position="1564"/>
        <end position="1664"/>
    </location>
</feature>
<evidence type="ECO:0000313" key="5">
    <source>
        <dbReference type="EMBL" id="MFC4598449.1"/>
    </source>
</evidence>
<dbReference type="InterPro" id="IPR001119">
    <property type="entry name" value="SLH_dom"/>
</dbReference>
<dbReference type="RefSeq" id="WP_378094711.1">
    <property type="nucleotide sequence ID" value="NZ_JBHSEP010000005.1"/>
</dbReference>
<evidence type="ECO:0000313" key="6">
    <source>
        <dbReference type="Proteomes" id="UP001596028"/>
    </source>
</evidence>
<dbReference type="InterPro" id="IPR025883">
    <property type="entry name" value="Cadherin-like_domain"/>
</dbReference>
<dbReference type="InterPro" id="IPR003961">
    <property type="entry name" value="FN3_dom"/>
</dbReference>
<dbReference type="Pfam" id="PF00395">
    <property type="entry name" value="SLH"/>
    <property type="match status" value="3"/>
</dbReference>
<feature type="region of interest" description="Disordered" evidence="1">
    <location>
        <begin position="1398"/>
        <end position="1417"/>
    </location>
</feature>
<protein>
    <submittedName>
        <fullName evidence="5">Cadherin-like beta sandwich domain-containing protein</fullName>
    </submittedName>
</protein>
<dbReference type="EMBL" id="JBHSEP010000005">
    <property type="protein sequence ID" value="MFC4598449.1"/>
    <property type="molecule type" value="Genomic_DNA"/>
</dbReference>
<reference evidence="6" key="1">
    <citation type="journal article" date="2019" name="Int. J. Syst. Evol. Microbiol.">
        <title>The Global Catalogue of Microorganisms (GCM) 10K type strain sequencing project: providing services to taxonomists for standard genome sequencing and annotation.</title>
        <authorList>
            <consortium name="The Broad Institute Genomics Platform"/>
            <consortium name="The Broad Institute Genome Sequencing Center for Infectious Disease"/>
            <person name="Wu L."/>
            <person name="Ma J."/>
        </authorList>
    </citation>
    <scope>NUCLEOTIDE SEQUENCE [LARGE SCALE GENOMIC DNA]</scope>
    <source>
        <strain evidence="6">CCUG 49571</strain>
    </source>
</reference>
<dbReference type="Pfam" id="PF12733">
    <property type="entry name" value="Cadherin-like"/>
    <property type="match status" value="3"/>
</dbReference>
<evidence type="ECO:0000259" key="4">
    <source>
        <dbReference type="PROSITE" id="PS51272"/>
    </source>
</evidence>
<keyword evidence="2" id="KW-0732">Signal</keyword>
<feature type="domain" description="SLH" evidence="4">
    <location>
        <begin position="2628"/>
        <end position="2691"/>
    </location>
</feature>
<proteinExistence type="predicted"/>
<dbReference type="Gene3D" id="2.120.10.30">
    <property type="entry name" value="TolB, C-terminal domain"/>
    <property type="match status" value="1"/>
</dbReference>
<dbReference type="PROSITE" id="PS51272">
    <property type="entry name" value="SLH"/>
    <property type="match status" value="2"/>
</dbReference>
<dbReference type="SUPFAM" id="SSF49265">
    <property type="entry name" value="Fibronectin type III"/>
    <property type="match status" value="1"/>
</dbReference>
<dbReference type="PANTHER" id="PTHR43308:SF5">
    <property type="entry name" value="S-LAYER PROTEIN _ PEPTIDOGLYCAN ENDO-BETA-N-ACETYLGLUCOSAMINIDASE"/>
    <property type="match status" value="1"/>
</dbReference>
<name>A0ABV9FE17_9BACL</name>
<accession>A0ABV9FE17</accession>
<comment type="caution">
    <text evidence="5">The sequence shown here is derived from an EMBL/GenBank/DDBJ whole genome shotgun (WGS) entry which is preliminary data.</text>
</comment>
<dbReference type="PROSITE" id="PS50853">
    <property type="entry name" value="FN3"/>
    <property type="match status" value="1"/>
</dbReference>
<feature type="chain" id="PRO_5046752715" evidence="2">
    <location>
        <begin position="34"/>
        <end position="2729"/>
    </location>
</feature>
<evidence type="ECO:0000256" key="1">
    <source>
        <dbReference type="SAM" id="MobiDB-lite"/>
    </source>
</evidence>
<evidence type="ECO:0000259" key="3">
    <source>
        <dbReference type="PROSITE" id="PS50853"/>
    </source>
</evidence>
<feature type="domain" description="SLH" evidence="4">
    <location>
        <begin position="2567"/>
        <end position="2627"/>
    </location>
</feature>
<sequence>MRSSMFNKAVQVSLSFILAVSLFLAYLAPGANAAPRDPIPAAPGPREIDYHGGFVYAAHRVDASNPAITRTSLANSAVETVVTNVSYVMSVALNIDGDLFYTRDSDPKVYKIPASSLTAGLPVDGSTASVYATFDSNNTMFLYATAFDSEGNLYVANNRNISSPTIIKVGKGGSPVTEMVNGFTRTIVGMVFSQDGDLYVQDEWNKFYRVSSDDLASGAGAAFEEIAGIPSIPSNGGLAILPDGSIIYSSGNTFNYLEYVIPQRPPGIELITGPTVYIDPDRVNDTVSVITSVYSLGSQAVFSRGVEYRPYTEAGTETWIQKPYEVGDPNTKGSFTSVLTGLQWHKEYELRGYASSGAGTSYTDIKRFIMDNDGSVIGDDLRFDRVGPSVVHIRDKKRIVAVGEGITNLLRKPLSEASFYLQNGDSVTPLTFNIVNNSQVELFWEADLSPGSYEVHLNHSTFPNFVIADDPATEELEGLTIVNTDFYKPRSFDLIEVPSTSSGNELSVLTVQGPFTETPTAPGVYKLNDPDEVVTLNGNVLFKGSSLEVDKSGTDGKTVVRGEGRLFVNASVQGATAPYPLYEGAFSFTSDQFSLASNGGEAIDYLRLNMPFKISSITFVKGGLNLAGQLELGFSAGNQKVSGTVPIDALQYRNNRFDLIGTYDLNKSFKLGPIDASNTKFVIDSRFPYVSLNGKGGLPGTSIGFDLYMALKQGRLDEISFDTFKKANFASTGLQIDYLFGSVGNLAGKTQIPQRFRIDGSVTDVLVPQLKHPSAAYKFNLLGTDNIAVELTPFGMEASGIEYYYWLAVKQMKLQAVVNPSIAGLKSFSQPGFITSGDINAFDVIKGTVGAYSFNKKGYSGAIKATVHVPKGIPRIGGATVRDVVLSVNEKQMIGVLKHNGVGARVSYTFANNTILFEVEAEPPKKSWWEKGLDFLNGISDFFDKVAPLGDILEELFLYHPTEDMRFRLASADDWAKGFDFEQFDRATLLSAAGEMERVYELTPVSLAAQPISDAEPDAAAKIADGQLTAVDRTPPISAKADANGGRTTFGFQASRSFEALIVLSGDQRDAVLKSSSEDKPNAAITAGTEIVYRADTDSTYLRASLAKGDWKLTAGSDSRIRVNELLFANRSLALEQLAQVWEQTPERPVYAAYLAERGSFALSVNAGSSDAIVYKPDGRPYYLQTAQGQPGWNAFRDADGVQHALIGAAEAGTWLVVSDESPSSVRIGRVPSSTSTDELKAWTEAKTYPSAFELPGISNGQAIVEIYGADENTILYAPNGEPYPLQPDSGKSGMNVVYDESQAKMTVWLDGLDLKGQWKAVGSGFVSVAAYKSSRKFKSIKPLLDEGRYSKVVELTEKGDYMLSIGGGGAATVILDPSGKTYALNFTDPSGNAYLQPASDRIPDSASGGDPLDAPRVDTPTPAIDGRDHLYVTLLNAPAGKWTIQNKKSVEVDIQKLIPLPEVKASVTAVAGADNRVRVDWSTEHAAPGTEAKVMLTDGGESFVGEVLAEGLAASGSKVIDIPAGTVPGTYSISVMAASEDEAPAYAIAEGAVEVKSAYALAAPGAPQIVSAGNGEATLSFASVSGQVDKYRIWIGEGAEGLPATPLLDIEPQPGAAQQAVISGLPVNADYTVAVTAVGSRDGRLAVSPMSDSTAFTLVAPQPAELEIGVDAGAHPVVSRDYKAYDGSDGTLLITAAEQAELKVASNQSVELELTVDGQILDSVQVPANGSHAFDLNGLLGASALQEREYSLLLEATNERGDRSMEFRRLVVDRTKPLLIASGGDDATGAPISLNGTVDGSGKILIVGQTEVGAELDIAGVRVPLDDEGRFVYYVPLAWDAGAERVQLAITATDAAGNETVYGFEALKDTAGAWAEYPGDLAALTIGGGVMTGPYPFGTGSYQALAESEKVRVYAVPMAASSVVTIDGQPLTANGYVEVAVPSGGKTVYIGVQPAGNEPDKTFTLQLDAGSGAALLNGLTLKTSSGAEIQAPTFTGAEETYYAYVNDEVDEIVLTPSALMPGSGIAVNGQIVQSGQASQPIALLSGENPIPVAVVSPDQSETRTYQVVIWREASGNADLQQLATAGAELRPAFDPSVTEYRLLVPAGASELTLQPVAQHSSAAVRVNGKDITDGPITLPFGGESLSVAVEVLAQDESSRLYTLNAVRQKAAPVAPPLLDSLEASAGLDGDFSPYRLNYGTAKKVSGGSVTVTAVSGDPQAMVTVMGESLEGGGDFSPRLTIGLNTIKVQVESADRTASQTYSIDVTRVSAGEGGGGGSVPTEVIRQSTITGGAGDWTVPIPIVRTRTPDGAAIDTVKLDAEKARSILAKAAERDQDKLALIQLTDLPEDPANERLVNLSAGALDVLANGGMSLQIVLPEAVIDLSAATLQRLADKGTDAYFRVVPIVAPNEADAVTARALKAAPVREAAGERPVSVLGQPVMIETNYTGYKTELLFRLNGLQLPSSGKPSWEPVVYIEHSDGEKAIAAGEFRSNSAGEAGVAIEVNKFSTFTLLQVGGDSAASETLMPYLTGYPDGTFRPSQSIKRSEFAAILHRLGLGAGTAVGEASGYKDVAAAHWAAEAIASMQRSGLMRGDNNEMFRPESAVTRAEMASIVARLLPPDGIGQVEPDVPGDAEGHWAAGAIGKTLQSGVLKGYPDGTFRPDRSLTRAEAVRVLNQLLERPTVPVSASSWPDVQPGHWAIREIESASGTVMVSEEGGVQVKPIRNR</sequence>
<gene>
    <name evidence="5" type="ORF">ACFO3S_09415</name>
</gene>
<dbReference type="InterPro" id="IPR036116">
    <property type="entry name" value="FN3_sf"/>
</dbReference>
<dbReference type="SUPFAM" id="SSF63829">
    <property type="entry name" value="Calcium-dependent phosphotriesterase"/>
    <property type="match status" value="1"/>
</dbReference>
<feature type="signal peptide" evidence="2">
    <location>
        <begin position="1"/>
        <end position="33"/>
    </location>
</feature>
<dbReference type="InterPro" id="IPR011042">
    <property type="entry name" value="6-blade_b-propeller_TolB-like"/>
</dbReference>
<evidence type="ECO:0000256" key="2">
    <source>
        <dbReference type="SAM" id="SignalP"/>
    </source>
</evidence>
<keyword evidence="6" id="KW-1185">Reference proteome</keyword>
<organism evidence="5 6">
    <name type="scientific">Cohnella hongkongensis</name>
    <dbReference type="NCBI Taxonomy" id="178337"/>
    <lineage>
        <taxon>Bacteria</taxon>
        <taxon>Bacillati</taxon>
        <taxon>Bacillota</taxon>
        <taxon>Bacilli</taxon>
        <taxon>Bacillales</taxon>
        <taxon>Paenibacillaceae</taxon>
        <taxon>Cohnella</taxon>
    </lineage>
</organism>
<dbReference type="Proteomes" id="UP001596028">
    <property type="component" value="Unassembled WGS sequence"/>
</dbReference>
<dbReference type="PANTHER" id="PTHR43308">
    <property type="entry name" value="OUTER MEMBRANE PROTEIN ALPHA-RELATED"/>
    <property type="match status" value="1"/>
</dbReference>